<dbReference type="SUPFAM" id="SSF51182">
    <property type="entry name" value="RmlC-like cupins"/>
    <property type="match status" value="1"/>
</dbReference>
<organism evidence="6 7">
    <name type="scientific">Pusillimonas noertemannii</name>
    <dbReference type="NCBI Taxonomy" id="305977"/>
    <lineage>
        <taxon>Bacteria</taxon>
        <taxon>Pseudomonadati</taxon>
        <taxon>Pseudomonadota</taxon>
        <taxon>Betaproteobacteria</taxon>
        <taxon>Burkholderiales</taxon>
        <taxon>Alcaligenaceae</taxon>
        <taxon>Pusillimonas</taxon>
    </lineage>
</organism>
<dbReference type="PANTHER" id="PTHR11019:SF199">
    <property type="entry name" value="HTH-TYPE TRANSCRIPTIONAL REGULATOR NIMR"/>
    <property type="match status" value="1"/>
</dbReference>
<evidence type="ECO:0000256" key="3">
    <source>
        <dbReference type="ARBA" id="ARBA00023125"/>
    </source>
</evidence>
<dbReference type="InterPro" id="IPR009057">
    <property type="entry name" value="Homeodomain-like_sf"/>
</dbReference>
<keyword evidence="4" id="KW-0804">Transcription</keyword>
<keyword evidence="2" id="KW-0805">Transcription regulation</keyword>
<dbReference type="GO" id="GO:0043565">
    <property type="term" value="F:sequence-specific DNA binding"/>
    <property type="evidence" value="ECO:0007669"/>
    <property type="project" value="InterPro"/>
</dbReference>
<dbReference type="GO" id="GO:0003700">
    <property type="term" value="F:DNA-binding transcription factor activity"/>
    <property type="evidence" value="ECO:0007669"/>
    <property type="project" value="InterPro"/>
</dbReference>
<dbReference type="InterPro" id="IPR014710">
    <property type="entry name" value="RmlC-like_jellyroll"/>
</dbReference>
<dbReference type="SUPFAM" id="SSF46689">
    <property type="entry name" value="Homeodomain-like"/>
    <property type="match status" value="1"/>
</dbReference>
<keyword evidence="3" id="KW-0238">DNA-binding</keyword>
<dbReference type="EMBL" id="QEKO01000003">
    <property type="protein sequence ID" value="PVY61894.1"/>
    <property type="molecule type" value="Genomic_DNA"/>
</dbReference>
<evidence type="ECO:0000313" key="7">
    <source>
        <dbReference type="Proteomes" id="UP000246145"/>
    </source>
</evidence>
<accession>A0A2U1CLN3</accession>
<keyword evidence="7" id="KW-1185">Reference proteome</keyword>
<dbReference type="Proteomes" id="UP000246145">
    <property type="component" value="Unassembled WGS sequence"/>
</dbReference>
<evidence type="ECO:0000313" key="6">
    <source>
        <dbReference type="EMBL" id="PVY61894.1"/>
    </source>
</evidence>
<feature type="domain" description="HTH araC/xylS-type" evidence="5">
    <location>
        <begin position="181"/>
        <end position="278"/>
    </location>
</feature>
<evidence type="ECO:0000256" key="1">
    <source>
        <dbReference type="ARBA" id="ARBA00022491"/>
    </source>
</evidence>
<comment type="caution">
    <text evidence="6">The sequence shown here is derived from an EMBL/GenBank/DDBJ whole genome shotgun (WGS) entry which is preliminary data.</text>
</comment>
<evidence type="ECO:0000259" key="5">
    <source>
        <dbReference type="PROSITE" id="PS01124"/>
    </source>
</evidence>
<protein>
    <submittedName>
        <fullName evidence="6">AraC family transcriptional regulator</fullName>
    </submittedName>
</protein>
<dbReference type="InterPro" id="IPR018060">
    <property type="entry name" value="HTH_AraC"/>
</dbReference>
<dbReference type="CDD" id="cd06124">
    <property type="entry name" value="cupin_NimR-like_N"/>
    <property type="match status" value="1"/>
</dbReference>
<dbReference type="Pfam" id="PF12833">
    <property type="entry name" value="HTH_18"/>
    <property type="match status" value="1"/>
</dbReference>
<dbReference type="AlphaFoldDB" id="A0A2U1CLN3"/>
<dbReference type="InterPro" id="IPR011051">
    <property type="entry name" value="RmlC_Cupin_sf"/>
</dbReference>
<proteinExistence type="predicted"/>
<dbReference type="PROSITE" id="PS01124">
    <property type="entry name" value="HTH_ARAC_FAMILY_2"/>
    <property type="match status" value="1"/>
</dbReference>
<dbReference type="SMART" id="SM00342">
    <property type="entry name" value="HTH_ARAC"/>
    <property type="match status" value="1"/>
</dbReference>
<name>A0A2U1CLN3_9BURK</name>
<dbReference type="Gene3D" id="1.10.10.60">
    <property type="entry name" value="Homeodomain-like"/>
    <property type="match status" value="1"/>
</dbReference>
<evidence type="ECO:0000256" key="2">
    <source>
        <dbReference type="ARBA" id="ARBA00023015"/>
    </source>
</evidence>
<dbReference type="STRING" id="1231391.GCA_000308195_00444"/>
<keyword evidence="1" id="KW-0678">Repressor</keyword>
<evidence type="ECO:0000256" key="4">
    <source>
        <dbReference type="ARBA" id="ARBA00023163"/>
    </source>
</evidence>
<reference evidence="6 7" key="1">
    <citation type="submission" date="2018-04" db="EMBL/GenBank/DDBJ databases">
        <title>Genomic Encyclopedia of Type Strains, Phase IV (KMG-IV): sequencing the most valuable type-strain genomes for metagenomic binning, comparative biology and taxonomic classification.</title>
        <authorList>
            <person name="Goeker M."/>
        </authorList>
    </citation>
    <scope>NUCLEOTIDE SEQUENCE [LARGE SCALE GENOMIC DNA]</scope>
    <source>
        <strain evidence="6 7">DSM 10065</strain>
    </source>
</reference>
<dbReference type="Gene3D" id="2.60.120.10">
    <property type="entry name" value="Jelly Rolls"/>
    <property type="match status" value="1"/>
</dbReference>
<dbReference type="FunFam" id="1.10.10.60:FF:000132">
    <property type="entry name" value="AraC family transcriptional regulator"/>
    <property type="match status" value="1"/>
</dbReference>
<dbReference type="PANTHER" id="PTHR11019">
    <property type="entry name" value="HTH-TYPE TRANSCRIPTIONAL REGULATOR NIMR"/>
    <property type="match status" value="1"/>
</dbReference>
<gene>
    <name evidence="6" type="ORF">C7440_2628</name>
</gene>
<sequence>MHNLYSSPKNMQNWPIMNMHKRQPSPWTFEFDKMDVDVAGIQIQTRELAQELSVHRHRQGQLAMVLRGAMSCTVPGALWITPANSGLWVPGGMPHSVSLTANGNVCFLFVDVKSAAPLPDTCRSLAIGPLLRELIIHLAQIPKARNHNAETARLRAVLLDQLKSAATQSIYLPVSEDPRLRRLTEWMMKNPADRSTAAQWASRLAMSQRSLSRLLQAELGMSFSPWRQRLHVVIAMKALAAGRPVQNVAADLGYQSAGAFIIMFKKATGILPGRYLMHNKAERRVGRSPA</sequence>